<dbReference type="EMBL" id="RYFI01000017">
    <property type="protein sequence ID" value="RXF70804.1"/>
    <property type="molecule type" value="Genomic_DNA"/>
</dbReference>
<gene>
    <name evidence="3" type="ORF">EK403_16630</name>
</gene>
<evidence type="ECO:0000256" key="2">
    <source>
        <dbReference type="SAM" id="SignalP"/>
    </source>
</evidence>
<protein>
    <submittedName>
        <fullName evidence="3">Uncharacterized protein</fullName>
    </submittedName>
</protein>
<reference evidence="3 4" key="1">
    <citation type="submission" date="2018-12" db="EMBL/GenBank/DDBJ databases">
        <title>bacterium Hansschlegelia zhihuaiae S113.</title>
        <authorList>
            <person name="He J."/>
        </authorList>
    </citation>
    <scope>NUCLEOTIDE SEQUENCE [LARGE SCALE GENOMIC DNA]</scope>
    <source>
        <strain evidence="3 4">S 113</strain>
    </source>
</reference>
<proteinExistence type="predicted"/>
<dbReference type="RefSeq" id="WP_128778597.1">
    <property type="nucleotide sequence ID" value="NZ_RYFI01000017.1"/>
</dbReference>
<organism evidence="3 4">
    <name type="scientific">Hansschlegelia zhihuaiae</name>
    <dbReference type="NCBI Taxonomy" id="405005"/>
    <lineage>
        <taxon>Bacteria</taxon>
        <taxon>Pseudomonadati</taxon>
        <taxon>Pseudomonadota</taxon>
        <taxon>Alphaproteobacteria</taxon>
        <taxon>Hyphomicrobiales</taxon>
        <taxon>Methylopilaceae</taxon>
        <taxon>Hansschlegelia</taxon>
    </lineage>
</organism>
<feature type="region of interest" description="Disordered" evidence="1">
    <location>
        <begin position="26"/>
        <end position="120"/>
    </location>
</feature>
<name>A0A4Q0MC85_9HYPH</name>
<feature type="signal peptide" evidence="2">
    <location>
        <begin position="1"/>
        <end position="26"/>
    </location>
</feature>
<accession>A0A4Q0MC85</accession>
<comment type="caution">
    <text evidence="3">The sequence shown here is derived from an EMBL/GenBank/DDBJ whole genome shotgun (WGS) entry which is preliminary data.</text>
</comment>
<keyword evidence="2" id="KW-0732">Signal</keyword>
<feature type="compositionally biased region" description="Gly residues" evidence="1">
    <location>
        <begin position="29"/>
        <end position="45"/>
    </location>
</feature>
<evidence type="ECO:0000256" key="1">
    <source>
        <dbReference type="SAM" id="MobiDB-lite"/>
    </source>
</evidence>
<dbReference type="Proteomes" id="UP000289708">
    <property type="component" value="Unassembled WGS sequence"/>
</dbReference>
<feature type="chain" id="PRO_5020549544" evidence="2">
    <location>
        <begin position="27"/>
        <end position="120"/>
    </location>
</feature>
<feature type="compositionally biased region" description="Low complexity" evidence="1">
    <location>
        <begin position="46"/>
        <end position="57"/>
    </location>
</feature>
<dbReference type="AlphaFoldDB" id="A0A4Q0MC85"/>
<feature type="compositionally biased region" description="Low complexity" evidence="1">
    <location>
        <begin position="67"/>
        <end position="84"/>
    </location>
</feature>
<evidence type="ECO:0000313" key="4">
    <source>
        <dbReference type="Proteomes" id="UP000289708"/>
    </source>
</evidence>
<sequence length="120" mass="11236">MSVMRAFVVPSIATLTLLASVGLAMSQSSGGGSSSGGSSAGGAAGSPGSASRGSSLSTPTYSAMPPAGTAASGGVATGRSAGSADIEPYPEHGGRTIRCPDGSVGKTDAGGCLGGPTPRY</sequence>
<keyword evidence="4" id="KW-1185">Reference proteome</keyword>
<evidence type="ECO:0000313" key="3">
    <source>
        <dbReference type="EMBL" id="RXF70804.1"/>
    </source>
</evidence>